<organism evidence="4 5">
    <name type="scientific">Elasticomyces elasticus</name>
    <dbReference type="NCBI Taxonomy" id="574655"/>
    <lineage>
        <taxon>Eukaryota</taxon>
        <taxon>Fungi</taxon>
        <taxon>Dikarya</taxon>
        <taxon>Ascomycota</taxon>
        <taxon>Pezizomycotina</taxon>
        <taxon>Dothideomycetes</taxon>
        <taxon>Dothideomycetidae</taxon>
        <taxon>Mycosphaerellales</taxon>
        <taxon>Teratosphaeriaceae</taxon>
        <taxon>Elasticomyces</taxon>
    </lineage>
</organism>
<dbReference type="Gene3D" id="1.25.10.100">
    <property type="match status" value="1"/>
</dbReference>
<dbReference type="GO" id="GO:0005737">
    <property type="term" value="C:cytoplasm"/>
    <property type="evidence" value="ECO:0007669"/>
    <property type="project" value="UniProtKB-SubCell"/>
</dbReference>
<name>A0AAN7WH38_9PEZI</name>
<evidence type="ECO:0000256" key="2">
    <source>
        <dbReference type="ARBA" id="ARBA00022490"/>
    </source>
</evidence>
<evidence type="ECO:0000313" key="5">
    <source>
        <dbReference type="Proteomes" id="UP001310594"/>
    </source>
</evidence>
<dbReference type="InterPro" id="IPR024660">
    <property type="entry name" value="UCS_central_dom"/>
</dbReference>
<evidence type="ECO:0000256" key="1">
    <source>
        <dbReference type="ARBA" id="ARBA00004496"/>
    </source>
</evidence>
<dbReference type="GO" id="GO:0051879">
    <property type="term" value="F:Hsp90 protein binding"/>
    <property type="evidence" value="ECO:0007669"/>
    <property type="project" value="TreeGrafter"/>
</dbReference>
<dbReference type="Proteomes" id="UP001310594">
    <property type="component" value="Unassembled WGS sequence"/>
</dbReference>
<dbReference type="PANTHER" id="PTHR45994:SF1">
    <property type="entry name" value="FI21225P1"/>
    <property type="match status" value="1"/>
</dbReference>
<comment type="subcellular location">
    <subcellularLocation>
        <location evidence="1">Cytoplasm</location>
    </subcellularLocation>
</comment>
<evidence type="ECO:0000313" key="4">
    <source>
        <dbReference type="EMBL" id="KAK5707698.1"/>
    </source>
</evidence>
<keyword evidence="2" id="KW-0963">Cytoplasm</keyword>
<dbReference type="EMBL" id="JAVRQU010000001">
    <property type="protein sequence ID" value="KAK5707698.1"/>
    <property type="molecule type" value="Genomic_DNA"/>
</dbReference>
<reference evidence="4" key="1">
    <citation type="submission" date="2023-08" db="EMBL/GenBank/DDBJ databases">
        <title>Black Yeasts Isolated from many extreme environments.</title>
        <authorList>
            <person name="Coleine C."/>
            <person name="Stajich J.E."/>
            <person name="Selbmann L."/>
        </authorList>
    </citation>
    <scope>NUCLEOTIDE SEQUENCE</scope>
    <source>
        <strain evidence="4">CCFEE 5810</strain>
    </source>
</reference>
<dbReference type="PANTHER" id="PTHR45994">
    <property type="entry name" value="FI21225P1"/>
    <property type="match status" value="1"/>
</dbReference>
<feature type="domain" description="UNC-45/Cro1/She4 central" evidence="3">
    <location>
        <begin position="237"/>
        <end position="390"/>
    </location>
</feature>
<dbReference type="Pfam" id="PF11701">
    <property type="entry name" value="UNC45-central"/>
    <property type="match status" value="1"/>
</dbReference>
<dbReference type="InterPro" id="IPR011989">
    <property type="entry name" value="ARM-like"/>
</dbReference>
<comment type="caution">
    <text evidence="4">The sequence shown here is derived from an EMBL/GenBank/DDBJ whole genome shotgun (WGS) entry which is preliminary data.</text>
</comment>
<dbReference type="AlphaFoldDB" id="A0AAN7WH38"/>
<gene>
    <name evidence="4" type="primary">SHE4</name>
    <name evidence="4" type="ORF">LTR97_000236</name>
</gene>
<dbReference type="SUPFAM" id="SSF48371">
    <property type="entry name" value="ARM repeat"/>
    <property type="match status" value="1"/>
</dbReference>
<protein>
    <submittedName>
        <fullName evidence="4">SWI5-dependent HO expression protein 4</fullName>
    </submittedName>
</protein>
<evidence type="ECO:0000259" key="3">
    <source>
        <dbReference type="Pfam" id="PF11701"/>
    </source>
</evidence>
<accession>A0AAN7WH38</accession>
<dbReference type="Gene3D" id="1.25.10.10">
    <property type="entry name" value="Leucine-rich Repeat Variant"/>
    <property type="match status" value="1"/>
</dbReference>
<dbReference type="InterPro" id="IPR016024">
    <property type="entry name" value="ARM-type_fold"/>
</dbReference>
<sequence length="854" mass="90832">MASTSIQSRTAELITKADAASKAGEHAKAASILRSASQINPEDTEVKKRWLALADQSSGTQNPVAILRNYLHDNKSGNNGDQARQALNQGRQLSPPEAEEAYDLLTQSPHQTRSPPPDRQDELLSILLQRHTSARNLVATKLTATPTEVFDQLYDIGDEAFKSLFSILLDSSLWPTDDGSRETACRDVFRLSLAAVKSAGPGPGPGVQRSGRAMRAITHLLAVQPGTVVELIDQGVVDVVLAELDLRNEATVRRQGILATSRMLEVTGEQGAVYFTTFVTTKVAKGGEEGLVLAFSAASAVFPILPQVAATLFLTPGFVEKLVSNLSSSEVGKTKSPILEQAALELLSAACVDKACREAMTQHCLPWLRHLSDEQEGGHRGLAGLVLAKLSGGEGVGNVTSKLTSLVVASSSGGGGDDIVGQAIEGLAYTSLQPKVKEEIAGNDGLMRELVKALGGRPGAVFGCLTIFANLSAYRPALSAEAKKMAELKAYASQGQVLRRTHFFAIQYANVRAPAERDPLDSDKHVTERCKRLLDHDVVAALVAVCKHQASMSTANRLLVVGIFLSLAKEQKHRAKMAQQGAVKVLLLLHERASRTKAEAQATVIAFTASHSLARLLISLNPSHLFSGALPSSSAVSALVPLLSPLTITGAQGGNEQRDLLPTFEALLALTNLASMPDDTTAQDLLLREGTFAAIEELMFSSNVLVQRGCIELICNLMVAPGCVAKFADGSKDSRRRLLVLVALTDVEDLAIRRAAGGALAALTEWDKAVEAVLDVKEGKGVRAVVGMCGDESEEVVWRGVVCLGNVVGAPREVGKRAVGMLKEVGVDGIKERLRSVEDEGLRGLAVEGLMKLV</sequence>
<proteinExistence type="predicted"/>